<feature type="region of interest" description="Disordered" evidence="3">
    <location>
        <begin position="367"/>
        <end position="393"/>
    </location>
</feature>
<dbReference type="GeneID" id="9626146"/>
<keyword evidence="2" id="KW-0677">Repeat</keyword>
<evidence type="ECO:0000313" key="4">
    <source>
        <dbReference type="EMBL" id="EFJ44307.1"/>
    </source>
</evidence>
<dbReference type="Gene3D" id="2.120.10.80">
    <property type="entry name" value="Kelch-type beta propeller"/>
    <property type="match status" value="2"/>
</dbReference>
<evidence type="ECO:0000256" key="2">
    <source>
        <dbReference type="ARBA" id="ARBA00022737"/>
    </source>
</evidence>
<dbReference type="PANTHER" id="PTHR46093">
    <property type="entry name" value="ACYL-COA-BINDING DOMAIN-CONTAINING PROTEIN 5"/>
    <property type="match status" value="1"/>
</dbReference>
<feature type="region of interest" description="Disordered" evidence="3">
    <location>
        <begin position="545"/>
        <end position="582"/>
    </location>
</feature>
<keyword evidence="1" id="KW-0880">Kelch repeat</keyword>
<feature type="region of interest" description="Disordered" evidence="3">
    <location>
        <begin position="904"/>
        <end position="949"/>
    </location>
</feature>
<sequence>MQWLPCSASIHDAAVTTARFGHSAVCISGTGSVWGTDLVVVFGGVSYSDGESHLEHHTALGDVTVLQAEADMWFTPQVSSAPGAVDGGGGDGGLPEPRAFHCAAAVDRRMYVFGGHVMSYDPVLNKKRRRFFNDLWCLDTDTWTWQCLSANTGGTAGGAVGAAAAAAAAGGPAGGDGFPPRRDMATLTRAGPSCLLLFGGRLESGRVAGDAWVLDTHTRTWSQLRIPGPLPAPRKMHAAVYVTNRVVIFGGERDSGLLDDLWTLKGADGSEAAKWTQIKLRPSPSGRFGHGMAACGSRLAVFGGCLDHSSLLSFSRTYVQCNELWVLDMATFSWHRVEAPEGVTPLTGTALEDPHLPTQLQQQLQQLQLQQESGVHAGTHQQHRHQREETAPGAAAPLASFKSHQHQHPPPLLPLPLERMCHSVVAVGPSDVAGLCRLLVVGGRKREGICGDAWWLMMGPDNLTPVLTAPQPEDLAAALTATAAQRAVQQQRAHAAASPPPVPPAASTAAAAATPLLPNPTLLSNLLRKSAPPSAAVAAVAAAVTPPSGDGSTSSLQSSLDAVQTGAAASPPLVPAPTVGSQRVAASTSSGCLSQDPAGTAVGAGIAVQPSGASLMGRQSPQGQNGEVGGRERMADKASQAINRITRQVSTLLRSDAAAAAATMTAPAAAAAATTAAAAATANLSTSPSGGRILARLFDGGTASGAATRDGGGTAMPPPVIHSTLTAKGPPETGGGGVPRSPLPPPAAPPLPPSPTPADVYGSWENLRSALGLIAQTPSGSLVTAPAETASASTATATANSTTRRQAVDAAAALAALGRQLAVEEGPTAVGAGGWSGVGAAASAGNAAGAVRAARRHLVSCPVERLTVGQLELVLADCQALLKSRTTRLWEQLEQQLQKQQQQQQHATTQQQTGPSTFTTTTVSDNGNWNSSSSRSSGGGGGGRSDPAGNVDSTALTCLVASSSHWLVGLSPEELRLGAVGRLVGTYGELLKEAGEGRSGAGGGGGIGLVGV</sequence>
<name>D8U7J2_VOLCA</name>
<dbReference type="Proteomes" id="UP000001058">
    <property type="component" value="Unassembled WGS sequence"/>
</dbReference>
<accession>D8U7J2</accession>
<dbReference type="STRING" id="3068.D8U7J2"/>
<dbReference type="Pfam" id="PF24681">
    <property type="entry name" value="Kelch_KLHDC2_KLHL20_DRC7"/>
    <property type="match status" value="2"/>
</dbReference>
<feature type="region of interest" description="Disordered" evidence="3">
    <location>
        <begin position="489"/>
        <end position="510"/>
    </location>
</feature>
<dbReference type="AlphaFoldDB" id="D8U7J2"/>
<dbReference type="EMBL" id="GL378365">
    <property type="protein sequence ID" value="EFJ44307.1"/>
    <property type="molecule type" value="Genomic_DNA"/>
</dbReference>
<reference evidence="4 5" key="1">
    <citation type="journal article" date="2010" name="Science">
        <title>Genomic analysis of organismal complexity in the multicellular green alga Volvox carteri.</title>
        <authorList>
            <person name="Prochnik S.E."/>
            <person name="Umen J."/>
            <person name="Nedelcu A.M."/>
            <person name="Hallmann A."/>
            <person name="Miller S.M."/>
            <person name="Nishii I."/>
            <person name="Ferris P."/>
            <person name="Kuo A."/>
            <person name="Mitros T."/>
            <person name="Fritz-Laylin L.K."/>
            <person name="Hellsten U."/>
            <person name="Chapman J."/>
            <person name="Simakov O."/>
            <person name="Rensing S.A."/>
            <person name="Terry A."/>
            <person name="Pangilinan J."/>
            <person name="Kapitonov V."/>
            <person name="Jurka J."/>
            <person name="Salamov A."/>
            <person name="Shapiro H."/>
            <person name="Schmutz J."/>
            <person name="Grimwood J."/>
            <person name="Lindquist E."/>
            <person name="Lucas S."/>
            <person name="Grigoriev I.V."/>
            <person name="Schmitt R."/>
            <person name="Kirk D."/>
            <person name="Rokhsar D.S."/>
        </authorList>
    </citation>
    <scope>NUCLEOTIDE SEQUENCE [LARGE SCALE GENOMIC DNA]</scope>
    <source>
        <strain evidence="5">f. Nagariensis / Eve</strain>
    </source>
</reference>
<evidence type="ECO:0000256" key="3">
    <source>
        <dbReference type="SAM" id="MobiDB-lite"/>
    </source>
</evidence>
<feature type="compositionally biased region" description="Low complexity" evidence="3">
    <location>
        <begin position="545"/>
        <end position="561"/>
    </location>
</feature>
<dbReference type="InParanoid" id="D8U7J2"/>
<dbReference type="InterPro" id="IPR015915">
    <property type="entry name" value="Kelch-typ_b-propeller"/>
</dbReference>
<feature type="region of interest" description="Disordered" evidence="3">
    <location>
        <begin position="705"/>
        <end position="758"/>
    </location>
</feature>
<proteinExistence type="predicted"/>
<dbReference type="SUPFAM" id="SSF117281">
    <property type="entry name" value="Kelch motif"/>
    <property type="match status" value="1"/>
</dbReference>
<dbReference type="OrthoDB" id="10251809at2759"/>
<gene>
    <name evidence="4" type="ORF">VOLCADRAFT_121332</name>
</gene>
<evidence type="ECO:0000313" key="5">
    <source>
        <dbReference type="Proteomes" id="UP000001058"/>
    </source>
</evidence>
<keyword evidence="5" id="KW-1185">Reference proteome</keyword>
<dbReference type="eggNOG" id="KOG0379">
    <property type="taxonomic scope" value="Eukaryota"/>
</dbReference>
<dbReference type="KEGG" id="vcn:VOLCADRAFT_121332"/>
<feature type="compositionally biased region" description="Pro residues" evidence="3">
    <location>
        <begin position="741"/>
        <end position="756"/>
    </location>
</feature>
<feature type="region of interest" description="Disordered" evidence="3">
    <location>
        <begin position="612"/>
        <end position="635"/>
    </location>
</feature>
<dbReference type="PANTHER" id="PTHR46093:SF13">
    <property type="entry name" value="RAB9 EFFECTOR PROTEIN WITH KELCH MOTIFS"/>
    <property type="match status" value="1"/>
</dbReference>
<feature type="compositionally biased region" description="Low complexity" evidence="3">
    <location>
        <begin position="904"/>
        <end position="922"/>
    </location>
</feature>
<organism evidence="5">
    <name type="scientific">Volvox carteri f. nagariensis</name>
    <dbReference type="NCBI Taxonomy" id="3068"/>
    <lineage>
        <taxon>Eukaryota</taxon>
        <taxon>Viridiplantae</taxon>
        <taxon>Chlorophyta</taxon>
        <taxon>core chlorophytes</taxon>
        <taxon>Chlorophyceae</taxon>
        <taxon>CS clade</taxon>
        <taxon>Chlamydomonadales</taxon>
        <taxon>Volvocaceae</taxon>
        <taxon>Volvox</taxon>
    </lineage>
</organism>
<dbReference type="RefSeq" id="XP_002954666.1">
    <property type="nucleotide sequence ID" value="XM_002954620.1"/>
</dbReference>
<protein>
    <submittedName>
        <fullName evidence="4">Uncharacterized protein</fullName>
    </submittedName>
</protein>
<evidence type="ECO:0000256" key="1">
    <source>
        <dbReference type="ARBA" id="ARBA00022441"/>
    </source>
</evidence>